<dbReference type="EMBL" id="NBSK02000006">
    <property type="protein sequence ID" value="KAJ0199104.1"/>
    <property type="molecule type" value="Genomic_DNA"/>
</dbReference>
<proteinExistence type="predicted"/>
<dbReference type="AlphaFoldDB" id="A0A9R1X590"/>
<name>A0A9R1X590_LACSA</name>
<evidence type="ECO:0000313" key="2">
    <source>
        <dbReference type="Proteomes" id="UP000235145"/>
    </source>
</evidence>
<evidence type="ECO:0000313" key="1">
    <source>
        <dbReference type="EMBL" id="KAJ0199104.1"/>
    </source>
</evidence>
<reference evidence="1 2" key="1">
    <citation type="journal article" date="2017" name="Nat. Commun.">
        <title>Genome assembly with in vitro proximity ligation data and whole-genome triplication in lettuce.</title>
        <authorList>
            <person name="Reyes-Chin-Wo S."/>
            <person name="Wang Z."/>
            <person name="Yang X."/>
            <person name="Kozik A."/>
            <person name="Arikit S."/>
            <person name="Song C."/>
            <person name="Xia L."/>
            <person name="Froenicke L."/>
            <person name="Lavelle D.O."/>
            <person name="Truco M.J."/>
            <person name="Xia R."/>
            <person name="Zhu S."/>
            <person name="Xu C."/>
            <person name="Xu H."/>
            <person name="Xu X."/>
            <person name="Cox K."/>
            <person name="Korf I."/>
            <person name="Meyers B.C."/>
            <person name="Michelmore R.W."/>
        </authorList>
    </citation>
    <scope>NUCLEOTIDE SEQUENCE [LARGE SCALE GENOMIC DNA]</scope>
    <source>
        <strain evidence="2">cv. Salinas</strain>
        <tissue evidence="1">Seedlings</tissue>
    </source>
</reference>
<organism evidence="1 2">
    <name type="scientific">Lactuca sativa</name>
    <name type="common">Garden lettuce</name>
    <dbReference type="NCBI Taxonomy" id="4236"/>
    <lineage>
        <taxon>Eukaryota</taxon>
        <taxon>Viridiplantae</taxon>
        <taxon>Streptophyta</taxon>
        <taxon>Embryophyta</taxon>
        <taxon>Tracheophyta</taxon>
        <taxon>Spermatophyta</taxon>
        <taxon>Magnoliopsida</taxon>
        <taxon>eudicotyledons</taxon>
        <taxon>Gunneridae</taxon>
        <taxon>Pentapetalae</taxon>
        <taxon>asterids</taxon>
        <taxon>campanulids</taxon>
        <taxon>Asterales</taxon>
        <taxon>Asteraceae</taxon>
        <taxon>Cichorioideae</taxon>
        <taxon>Cichorieae</taxon>
        <taxon>Lactucinae</taxon>
        <taxon>Lactuca</taxon>
    </lineage>
</organism>
<gene>
    <name evidence="1" type="ORF">LSAT_V11C600324520</name>
</gene>
<accession>A0A9R1X590</accession>
<dbReference type="Proteomes" id="UP000235145">
    <property type="component" value="Unassembled WGS sequence"/>
</dbReference>
<keyword evidence="2" id="KW-1185">Reference proteome</keyword>
<protein>
    <submittedName>
        <fullName evidence="1">Uncharacterized protein</fullName>
    </submittedName>
</protein>
<comment type="caution">
    <text evidence="1">The sequence shown here is derived from an EMBL/GenBank/DDBJ whole genome shotgun (WGS) entry which is preliminary data.</text>
</comment>
<sequence>MCFGGVRTITSDLNSFYKPWMEFWASFAYVIGVYGPGTHPWGVYGRELLREGFSLSLRLLIRLWLILEFIPRLLVCLNCILTLQNEFTPHDMDFTAQAYCRSVVEESREEISTPAASVCFTAGGNEERGTVGSDNGCSMGENREEEGTFDWGLFDPHLIDCKGTETEEVEGWILVYPRTRTVLVLLTGIGIGKRMFGFDCLTGKKQPPIAAVNLMGRKNPFVVAGNEDASRYKGSINFTVRV</sequence>